<dbReference type="RefSeq" id="WP_345361265.1">
    <property type="nucleotide sequence ID" value="NZ_BAABII010000005.1"/>
</dbReference>
<dbReference type="InterPro" id="IPR050490">
    <property type="entry name" value="Bact_solute-bd_prot1"/>
</dbReference>
<comment type="caution">
    <text evidence="1">The sequence shown here is derived from an EMBL/GenBank/DDBJ whole genome shotgun (WGS) entry which is preliminary data.</text>
</comment>
<dbReference type="EMBL" id="JBGEHV010000002">
    <property type="protein sequence ID" value="MEY8038094.1"/>
    <property type="molecule type" value="Genomic_DNA"/>
</dbReference>
<keyword evidence="2" id="KW-1185">Reference proteome</keyword>
<evidence type="ECO:0000313" key="1">
    <source>
        <dbReference type="EMBL" id="MEY8038094.1"/>
    </source>
</evidence>
<dbReference type="Pfam" id="PF01547">
    <property type="entry name" value="SBP_bac_1"/>
    <property type="match status" value="1"/>
</dbReference>
<proteinExistence type="predicted"/>
<accession>A0ABV4CF99</accession>
<evidence type="ECO:0000313" key="2">
    <source>
        <dbReference type="Proteomes" id="UP001564626"/>
    </source>
</evidence>
<dbReference type="SUPFAM" id="SSF53850">
    <property type="entry name" value="Periplasmic binding protein-like II"/>
    <property type="match status" value="1"/>
</dbReference>
<dbReference type="PANTHER" id="PTHR43649">
    <property type="entry name" value="ARABINOSE-BINDING PROTEIN-RELATED"/>
    <property type="match status" value="1"/>
</dbReference>
<dbReference type="Gene3D" id="3.40.190.10">
    <property type="entry name" value="Periplasmic binding protein-like II"/>
    <property type="match status" value="1"/>
</dbReference>
<dbReference type="InterPro" id="IPR006059">
    <property type="entry name" value="SBP"/>
</dbReference>
<name>A0ABV4CF99_9PSEU</name>
<protein>
    <submittedName>
        <fullName evidence="1">Extracellular solute-binding protein</fullName>
    </submittedName>
</protein>
<gene>
    <name evidence="1" type="ORF">AB8O55_01665</name>
</gene>
<dbReference type="Proteomes" id="UP001564626">
    <property type="component" value="Unassembled WGS sequence"/>
</dbReference>
<sequence>MPLPPDPAAIAPLPRRRFLRLAGGFAASTTGLAACGTADPGSSLRYWNLFSGGDGETMARMLAGYRARNPHVDLDEVTLEWGDRYYTKLAMAGAAQRAPDVAILHLGRLPAFAPGGLLDPLRPDLLARAGIGGADFPAGLWRRSHHDGRLFAVPLDTHPFVQYYNVEVCREAGLLDDRDRLPPLDGPEAVRTALRAARRVTGTPGLLVETAGEGVTPWRLFWSLYRQAGGDLLTPDGTRSALDDAALTGVLGFLQSLSDEGLASTGLSADGAIALFSSGRAGFFWHGEWEVQTFLNSGLPFSMTRFPGVFGPPLAEADSHAFVLPRRPDRSAEEHLLAYEFIAALLARSATWAEGGHIPAYLPVARSPEYTRMRPQSLYRSVIDDVQLDPEVWFAGSGSRLWSEMTAILGPVMDGRTSVPRGVARIHQLVQDLLDTPNPVS</sequence>
<dbReference type="PANTHER" id="PTHR43649:SF14">
    <property type="entry name" value="BLR3389 PROTEIN"/>
    <property type="match status" value="1"/>
</dbReference>
<reference evidence="1 2" key="1">
    <citation type="submission" date="2024-08" db="EMBL/GenBank/DDBJ databases">
        <title>Genome mining of Saccharopolyspora cebuensis PGLac3 from Nigerian medicinal plant.</title>
        <authorList>
            <person name="Ezeobiora C.E."/>
            <person name="Igbokwe N.H."/>
            <person name="Amin D.H."/>
            <person name="Mendie U.E."/>
        </authorList>
    </citation>
    <scope>NUCLEOTIDE SEQUENCE [LARGE SCALE GENOMIC DNA]</scope>
    <source>
        <strain evidence="1 2">PGLac3</strain>
    </source>
</reference>
<organism evidence="1 2">
    <name type="scientific">Saccharopolyspora cebuensis</name>
    <dbReference type="NCBI Taxonomy" id="418759"/>
    <lineage>
        <taxon>Bacteria</taxon>
        <taxon>Bacillati</taxon>
        <taxon>Actinomycetota</taxon>
        <taxon>Actinomycetes</taxon>
        <taxon>Pseudonocardiales</taxon>
        <taxon>Pseudonocardiaceae</taxon>
        <taxon>Saccharopolyspora</taxon>
    </lineage>
</organism>